<evidence type="ECO:0000313" key="4">
    <source>
        <dbReference type="Proteomes" id="UP000604046"/>
    </source>
</evidence>
<evidence type="ECO:0000313" key="3">
    <source>
        <dbReference type="EMBL" id="CAE7459661.1"/>
    </source>
</evidence>
<comment type="caution">
    <text evidence="3">The sequence shown here is derived from an EMBL/GenBank/DDBJ whole genome shotgun (WGS) entry which is preliminary data.</text>
</comment>
<evidence type="ECO:0000259" key="2">
    <source>
        <dbReference type="PROSITE" id="PS50878"/>
    </source>
</evidence>
<dbReference type="PANTHER" id="PTHR48462">
    <property type="entry name" value="PROTEIN, PUTATIVE-RELATED"/>
    <property type="match status" value="1"/>
</dbReference>
<protein>
    <recommendedName>
        <fullName evidence="2">Reverse transcriptase domain-containing protein</fullName>
    </recommendedName>
</protein>
<name>A0A812S2M8_9DINO</name>
<feature type="region of interest" description="Disordered" evidence="1">
    <location>
        <begin position="187"/>
        <end position="218"/>
    </location>
</feature>
<keyword evidence="4" id="KW-1185">Reference proteome</keyword>
<reference evidence="3" key="1">
    <citation type="submission" date="2021-02" db="EMBL/GenBank/DDBJ databases">
        <authorList>
            <person name="Dougan E. K."/>
            <person name="Rhodes N."/>
            <person name="Thang M."/>
            <person name="Chan C."/>
        </authorList>
    </citation>
    <scope>NUCLEOTIDE SEQUENCE</scope>
</reference>
<dbReference type="Pfam" id="PF00078">
    <property type="entry name" value="RVT_1"/>
    <property type="match status" value="1"/>
</dbReference>
<evidence type="ECO:0000256" key="1">
    <source>
        <dbReference type="SAM" id="MobiDB-lite"/>
    </source>
</evidence>
<dbReference type="EMBL" id="CAJNDS010002397">
    <property type="protein sequence ID" value="CAE7459661.1"/>
    <property type="molecule type" value="Genomic_DNA"/>
</dbReference>
<feature type="domain" description="Reverse transcriptase" evidence="2">
    <location>
        <begin position="1218"/>
        <end position="1447"/>
    </location>
</feature>
<dbReference type="PANTHER" id="PTHR48462:SF1">
    <property type="entry name" value="PROTEIN, PUTATIVE-RELATED"/>
    <property type="match status" value="1"/>
</dbReference>
<dbReference type="Proteomes" id="UP000604046">
    <property type="component" value="Unassembled WGS sequence"/>
</dbReference>
<dbReference type="PROSITE" id="PS50878">
    <property type="entry name" value="RT_POL"/>
    <property type="match status" value="1"/>
</dbReference>
<gene>
    <name evidence="3" type="ORF">SNAT2548_LOCUS25497</name>
</gene>
<organism evidence="3 4">
    <name type="scientific">Symbiodinium natans</name>
    <dbReference type="NCBI Taxonomy" id="878477"/>
    <lineage>
        <taxon>Eukaryota</taxon>
        <taxon>Sar</taxon>
        <taxon>Alveolata</taxon>
        <taxon>Dinophyceae</taxon>
        <taxon>Suessiales</taxon>
        <taxon>Symbiodiniaceae</taxon>
        <taxon>Symbiodinium</taxon>
    </lineage>
</organism>
<feature type="compositionally biased region" description="Low complexity" evidence="1">
    <location>
        <begin position="187"/>
        <end position="206"/>
    </location>
</feature>
<dbReference type="InterPro" id="IPR000477">
    <property type="entry name" value="RT_dom"/>
</dbReference>
<accession>A0A812S2M8</accession>
<proteinExistence type="predicted"/>
<sequence>MPGFVLYLFSTTRVGRSHRDVRIHGAIVTDGCELLSEEACRSGAWLDSWLQHDFSDAQSSKTPRQTKTEYVQWNVLSACTFNEQLTLLVQHFKGNQIQPFCTLSLLGQTLFREAELRAVGDSDQTLFTAQLRKQGRLVRMPRAYLTTVFRKEIVRHVISPASLSRSLHVEPVAPQAAGLGPGAGQVPALAAVGGPGGAEPAESAEPGPEPPAPVEQVEQLPGRTSLQEILLAQLGYRLSSTEDMDEILQLSRRILFAEMDDIPEAKVATPHKATLRRFQLRLDMLHSLSQRFVNEPGCSSVRRARYLSADASPQGGHDYLCILEEIASRPSSWVPDAEEGQFNPFKGFDHCVRALPCQTLARGQTKVPMKVACLLNSILMEHGVDKLQHYRQEVRGWVSDQGTERAISKYPLRDGLAVLGKPLRLDMEGHDLPADVVGRGGEASRPFFHSSLDVSGLMHVVYNALEAAVTGQRHWPKFQKQLRAICKLCGEKSYQEVVANQMLRAAGASALDIQTLCAFNAKHLDWRWETLETVLAQWSPLRPVLQQYFKADMLEATDSGLALLVSQALQSPWHGLMLEWLRDLTEAVGKETRWMEGKRLPSFALGHREAMTRSLDLAGSSEYHRALLNARPEDAAAIADMDVVVKRALAHALHDKLAYLEALPYKLAGAFGEYCGSSLQRAKKCVRECLQEFEEAGRAELHPTTLELLTGRSPVGQQLRAFAKDPERSLHKYPDAFVAIQELSLVPLVERRIEGEHAQVKLAAQRGFRWAGPAMVCARKRRHQVLAMLENPSLLQWVCQNWRSRDIFQRVLAHKCLPTTVNLMGRSERYARVYGYAVDDHFRDVEKMQQAARGRAAELKALHPPPQAASHDSKQIVGFLKAHDRLCPAFRAAGCGGCLSANGLTGIGARRDCKDGVDGQAFQGWASVACMRAHIDCHLAGTLQGEVPAEWMQAQRRQRCRVCGLSVSVRHGIHPTCHPAARAAAGDQPDQAGAPGLPTLADIQAGGTRTLRHVPPAARFLWGRVFTRALAEVVEHNNLRAWSELLMLPQCVLGAPARGGRRHRKAIAAYTLDRLQRWLDGERSGLWHDKHELPGPRARSLTPEQKREFAVALAREGFHKKACNALLSSGLCPDNAETANALRALHPAQPAPEVNFDGLPLAAEVVPDVVAKALRQLPADTAPGPCGLRVQHIREAGPPGASLGMLEHLAATVGLLSQGRACPQVAPVLAGASLVALPKPGGGVRPIAVGEILRRLTSKCLMMMVRDDARQYFAPVQLGVGVPSGAEAAVHTVRAWLQRHHATAGHVMVKLDFTNAFNNVDRRAVLEAVAAAFPGLARWTAWCYGQPAQLRFGASTTLQSAGGVQQGDPLGPLLFATALHQLAQELRTGLALTIFYLDDGIIAGDMVIAVGDLDPDTLGRHLPAQLLQAPDGSSKVRWNFELLGAAVGTEAFVAEHTAGRVQKAAPLLEALAEVEDAQVALRLLKHCAGHCRLVHGSRCTPPPGQLEALRLFDDMVRNCFSSFTGLHLNGWQWQQAARGLAHAGLGVRSAAADASAAYLASVGGCLDTCRAIDPEYAQAGLAVDPAVVQAAADLGEPVAPHLALGMRQKSLTAAADVASWRTQLAGASATARALLQSEAQPGARAFLAAVPRGAKRMETATFVAEIRQRLLVPDAREDTWCPRCDGVLDSLSLHAGTCVAGGERVLRHNAVRDVLCRWADQAGLQPEKERPGLLLPQQPGDLGALGRRPADVYLPSLFGAPAALDIAITAPQRPETLALAGQEALATAAAYRQVKMDHLQTAQLCSAQGVRFVPMVLEATGAWETSAAKILLHISRAVATRTQTEPAVAHAELLQELCVAVRVHRARAILRRRAELAAE</sequence>